<dbReference type="AlphaFoldDB" id="A0A813GZD6"/>
<keyword evidence="3" id="KW-1185">Reference proteome</keyword>
<comment type="caution">
    <text evidence="2">The sequence shown here is derived from an EMBL/GenBank/DDBJ whole genome shotgun (WGS) entry which is preliminary data.</text>
</comment>
<dbReference type="EMBL" id="CAJNNV010029927">
    <property type="protein sequence ID" value="CAE8630683.1"/>
    <property type="molecule type" value="Genomic_DNA"/>
</dbReference>
<evidence type="ECO:0000313" key="2">
    <source>
        <dbReference type="EMBL" id="CAE8630683.1"/>
    </source>
</evidence>
<feature type="region of interest" description="Disordered" evidence="1">
    <location>
        <begin position="1"/>
        <end position="25"/>
    </location>
</feature>
<reference evidence="2" key="1">
    <citation type="submission" date="2021-02" db="EMBL/GenBank/DDBJ databases">
        <authorList>
            <person name="Dougan E. K."/>
            <person name="Rhodes N."/>
            <person name="Thang M."/>
            <person name="Chan C."/>
        </authorList>
    </citation>
    <scope>NUCLEOTIDE SEQUENCE</scope>
</reference>
<dbReference type="Proteomes" id="UP000654075">
    <property type="component" value="Unassembled WGS sequence"/>
</dbReference>
<proteinExistence type="predicted"/>
<organism evidence="2 3">
    <name type="scientific">Polarella glacialis</name>
    <name type="common">Dinoflagellate</name>
    <dbReference type="NCBI Taxonomy" id="89957"/>
    <lineage>
        <taxon>Eukaryota</taxon>
        <taxon>Sar</taxon>
        <taxon>Alveolata</taxon>
        <taxon>Dinophyceae</taxon>
        <taxon>Suessiales</taxon>
        <taxon>Suessiaceae</taxon>
        <taxon>Polarella</taxon>
    </lineage>
</organism>
<feature type="compositionally biased region" description="Polar residues" evidence="1">
    <location>
        <begin position="1"/>
        <end position="15"/>
    </location>
</feature>
<sequence length="209" mass="22676">MDSWMNTPVPSNGTQGPKRRKLQPGSLDEKFKRLTIVNGKLGLHLAARSRLHDACNVRVITLGDKHPVSIAMTEAGRAYFLRKKTVQPQQLGSPHLYVWASAILAVRKLQDIPEPDLQLLNAHVAAYDAPGSLSHLVNVCTISKAWAPETVRLEFAVAEELQLVLQAVLKALANTGGDLKAGPPPKSKHERAVAKLLLELGEGPEIAGE</sequence>
<gene>
    <name evidence="2" type="ORF">PGLA1383_LOCUS46925</name>
</gene>
<protein>
    <submittedName>
        <fullName evidence="2">Uncharacterized protein</fullName>
    </submittedName>
</protein>
<accession>A0A813GZD6</accession>
<evidence type="ECO:0000256" key="1">
    <source>
        <dbReference type="SAM" id="MobiDB-lite"/>
    </source>
</evidence>
<evidence type="ECO:0000313" key="3">
    <source>
        <dbReference type="Proteomes" id="UP000654075"/>
    </source>
</evidence>
<name>A0A813GZD6_POLGL</name>